<dbReference type="Proteomes" id="UP000198280">
    <property type="component" value="Unassembled WGS sequence"/>
</dbReference>
<gene>
    <name evidence="1" type="ORF">SAMN05216252_107128</name>
</gene>
<organism evidence="1 2">
    <name type="scientific">Actinacidiphila glaucinigra</name>
    <dbReference type="NCBI Taxonomy" id="235986"/>
    <lineage>
        <taxon>Bacteria</taxon>
        <taxon>Bacillati</taxon>
        <taxon>Actinomycetota</taxon>
        <taxon>Actinomycetes</taxon>
        <taxon>Kitasatosporales</taxon>
        <taxon>Streptomycetaceae</taxon>
        <taxon>Actinacidiphila</taxon>
    </lineage>
</organism>
<dbReference type="AlphaFoldDB" id="A0A239FZ08"/>
<evidence type="ECO:0000313" key="1">
    <source>
        <dbReference type="EMBL" id="SNS61698.1"/>
    </source>
</evidence>
<sequence>MWFDGVLEIPHACFIDRERAMRGVAHWTATRALLDEAGFPDDLTGG</sequence>
<evidence type="ECO:0000313" key="2">
    <source>
        <dbReference type="Proteomes" id="UP000198280"/>
    </source>
</evidence>
<protein>
    <submittedName>
        <fullName evidence="1">Uncharacterized protein</fullName>
    </submittedName>
</protein>
<name>A0A239FZ08_9ACTN</name>
<dbReference type="EMBL" id="FZOF01000007">
    <property type="protein sequence ID" value="SNS61698.1"/>
    <property type="molecule type" value="Genomic_DNA"/>
</dbReference>
<dbReference type="RefSeq" id="WP_179279830.1">
    <property type="nucleotide sequence ID" value="NZ_FZOF01000007.1"/>
</dbReference>
<keyword evidence="2" id="KW-1185">Reference proteome</keyword>
<reference evidence="1 2" key="1">
    <citation type="submission" date="2017-06" db="EMBL/GenBank/DDBJ databases">
        <authorList>
            <person name="Kim H.J."/>
            <person name="Triplett B.A."/>
        </authorList>
    </citation>
    <scope>NUCLEOTIDE SEQUENCE [LARGE SCALE GENOMIC DNA]</scope>
    <source>
        <strain evidence="1 2">CGMCC 4.1858</strain>
    </source>
</reference>
<accession>A0A239FZ08</accession>
<proteinExistence type="predicted"/>